<gene>
    <name evidence="2" type="ORF">OLC1_LOCUS6159</name>
</gene>
<dbReference type="SUPFAM" id="SSF56112">
    <property type="entry name" value="Protein kinase-like (PK-like)"/>
    <property type="match status" value="1"/>
</dbReference>
<dbReference type="Pfam" id="PF00069">
    <property type="entry name" value="Pkinase"/>
    <property type="match status" value="1"/>
</dbReference>
<keyword evidence="3" id="KW-1185">Reference proteome</keyword>
<dbReference type="CDD" id="cd06606">
    <property type="entry name" value="STKc_MAPKKK"/>
    <property type="match status" value="1"/>
</dbReference>
<evidence type="ECO:0000313" key="2">
    <source>
        <dbReference type="EMBL" id="CAI9095125.1"/>
    </source>
</evidence>
<dbReference type="PROSITE" id="PS00108">
    <property type="entry name" value="PROTEIN_KINASE_ST"/>
    <property type="match status" value="1"/>
</dbReference>
<dbReference type="EMBL" id="OX459119">
    <property type="protein sequence ID" value="CAI9095125.1"/>
    <property type="molecule type" value="Genomic_DNA"/>
</dbReference>
<evidence type="ECO:0000259" key="1">
    <source>
        <dbReference type="PROSITE" id="PS50011"/>
    </source>
</evidence>
<dbReference type="AlphaFoldDB" id="A0AAV1CI04"/>
<dbReference type="InterPro" id="IPR052751">
    <property type="entry name" value="Plant_MAPKKK"/>
</dbReference>
<evidence type="ECO:0000313" key="3">
    <source>
        <dbReference type="Proteomes" id="UP001161247"/>
    </source>
</evidence>
<proteinExistence type="predicted"/>
<dbReference type="GO" id="GO:0007165">
    <property type="term" value="P:signal transduction"/>
    <property type="evidence" value="ECO:0007669"/>
    <property type="project" value="TreeGrafter"/>
</dbReference>
<dbReference type="PANTHER" id="PTHR48011">
    <property type="entry name" value="CCR4-NOT TRANSCRIPTIONAL COMPLEX SUBUNIT CAF120-RELATED"/>
    <property type="match status" value="1"/>
</dbReference>
<dbReference type="GO" id="GO:0005524">
    <property type="term" value="F:ATP binding"/>
    <property type="evidence" value="ECO:0007669"/>
    <property type="project" value="InterPro"/>
</dbReference>
<organism evidence="2 3">
    <name type="scientific">Oldenlandia corymbosa var. corymbosa</name>
    <dbReference type="NCBI Taxonomy" id="529605"/>
    <lineage>
        <taxon>Eukaryota</taxon>
        <taxon>Viridiplantae</taxon>
        <taxon>Streptophyta</taxon>
        <taxon>Embryophyta</taxon>
        <taxon>Tracheophyta</taxon>
        <taxon>Spermatophyta</taxon>
        <taxon>Magnoliopsida</taxon>
        <taxon>eudicotyledons</taxon>
        <taxon>Gunneridae</taxon>
        <taxon>Pentapetalae</taxon>
        <taxon>asterids</taxon>
        <taxon>lamiids</taxon>
        <taxon>Gentianales</taxon>
        <taxon>Rubiaceae</taxon>
        <taxon>Rubioideae</taxon>
        <taxon>Spermacoceae</taxon>
        <taxon>Hedyotis-Oldenlandia complex</taxon>
        <taxon>Oldenlandia</taxon>
    </lineage>
</organism>
<dbReference type="InterPro" id="IPR000719">
    <property type="entry name" value="Prot_kinase_dom"/>
</dbReference>
<sequence length="369" mass="41398">MSSWTRVGLLGEGGYGIVSLAKASSSSTSDVGLDLKLPPLFAVKSSEFSISQPLQEERLVLSELQDCPNIIQCYGSDVTEEDGVIFYNVMLEYAAGGSLLDRIYHSAAPLLEDEVRKRTRSILKGLSYIHGKGFAHCDIKPSNILLVDDGAGSNVAKIADFGLSKRVQKFRKKHWRKNSKIDWRTWRGTAAYMAPESILRDEYDFGVDIWGLGCSVFEMLTKRVLRNVSNSKVKDKAGLLVKMANQRVEIPEGFSKEAKDFLEKCLINDPVQRWTANMLLKHPFVSGFEAVDEEISLISTSEFELPEDEEDLEWLMKPMLLINPSAAQQKRKRFLSDDSVSESSSKRPKRLVLDRVIKPLGWGVLQPCC</sequence>
<dbReference type="GO" id="GO:0004672">
    <property type="term" value="F:protein kinase activity"/>
    <property type="evidence" value="ECO:0007669"/>
    <property type="project" value="InterPro"/>
</dbReference>
<dbReference type="PROSITE" id="PS50011">
    <property type="entry name" value="PROTEIN_KINASE_DOM"/>
    <property type="match status" value="1"/>
</dbReference>
<dbReference type="SMART" id="SM00220">
    <property type="entry name" value="S_TKc"/>
    <property type="match status" value="1"/>
</dbReference>
<name>A0AAV1CI04_OLDCO</name>
<dbReference type="InterPro" id="IPR008271">
    <property type="entry name" value="Ser/Thr_kinase_AS"/>
</dbReference>
<dbReference type="InterPro" id="IPR011009">
    <property type="entry name" value="Kinase-like_dom_sf"/>
</dbReference>
<dbReference type="PANTHER" id="PTHR48011:SF31">
    <property type="entry name" value="MITOGEN-ACTIVATED PROTEIN KINASE KINASE KINASE 2-LIKE"/>
    <property type="match status" value="1"/>
</dbReference>
<dbReference type="Proteomes" id="UP001161247">
    <property type="component" value="Chromosome 2"/>
</dbReference>
<dbReference type="Gene3D" id="1.10.510.10">
    <property type="entry name" value="Transferase(Phosphotransferase) domain 1"/>
    <property type="match status" value="1"/>
</dbReference>
<accession>A0AAV1CI04</accession>
<reference evidence="2" key="1">
    <citation type="submission" date="2023-03" db="EMBL/GenBank/DDBJ databases">
        <authorList>
            <person name="Julca I."/>
        </authorList>
    </citation>
    <scope>NUCLEOTIDE SEQUENCE</scope>
</reference>
<feature type="domain" description="Protein kinase" evidence="1">
    <location>
        <begin position="4"/>
        <end position="285"/>
    </location>
</feature>
<protein>
    <submittedName>
        <fullName evidence="2">OLC1v1030991C1</fullName>
    </submittedName>
</protein>